<comment type="caution">
    <text evidence="2">The sequence shown here is derived from an EMBL/GenBank/DDBJ whole genome shotgun (WGS) entry which is preliminary data.</text>
</comment>
<feature type="region of interest" description="Disordered" evidence="1">
    <location>
        <begin position="133"/>
        <end position="198"/>
    </location>
</feature>
<reference evidence="2 3" key="1">
    <citation type="submission" date="2024-09" db="EMBL/GenBank/DDBJ databases">
        <title>Chromosome-scale assembly of Riccia sorocarpa.</title>
        <authorList>
            <person name="Paukszto L."/>
        </authorList>
    </citation>
    <scope>NUCLEOTIDE SEQUENCE [LARGE SCALE GENOMIC DNA]</scope>
    <source>
        <strain evidence="2">LP-2024</strain>
        <tissue evidence="2">Aerial parts of the thallus</tissue>
    </source>
</reference>
<evidence type="ECO:0000313" key="2">
    <source>
        <dbReference type="EMBL" id="KAL3689626.1"/>
    </source>
</evidence>
<accession>A0ABD3HFG5</accession>
<protein>
    <submittedName>
        <fullName evidence="2">Uncharacterized protein</fullName>
    </submittedName>
</protein>
<dbReference type="Proteomes" id="UP001633002">
    <property type="component" value="Unassembled WGS sequence"/>
</dbReference>
<evidence type="ECO:0000313" key="3">
    <source>
        <dbReference type="Proteomes" id="UP001633002"/>
    </source>
</evidence>
<dbReference type="EMBL" id="JBJQOH010000004">
    <property type="protein sequence ID" value="KAL3689626.1"/>
    <property type="molecule type" value="Genomic_DNA"/>
</dbReference>
<evidence type="ECO:0000256" key="1">
    <source>
        <dbReference type="SAM" id="MobiDB-lite"/>
    </source>
</evidence>
<feature type="compositionally biased region" description="Low complexity" evidence="1">
    <location>
        <begin position="179"/>
        <end position="198"/>
    </location>
</feature>
<name>A0ABD3HFG5_9MARC</name>
<feature type="compositionally biased region" description="Gly residues" evidence="1">
    <location>
        <begin position="156"/>
        <end position="171"/>
    </location>
</feature>
<dbReference type="AlphaFoldDB" id="A0ABD3HFG5"/>
<proteinExistence type="predicted"/>
<keyword evidence="3" id="KW-1185">Reference proteome</keyword>
<organism evidence="2 3">
    <name type="scientific">Riccia sorocarpa</name>
    <dbReference type="NCBI Taxonomy" id="122646"/>
    <lineage>
        <taxon>Eukaryota</taxon>
        <taxon>Viridiplantae</taxon>
        <taxon>Streptophyta</taxon>
        <taxon>Embryophyta</taxon>
        <taxon>Marchantiophyta</taxon>
        <taxon>Marchantiopsida</taxon>
        <taxon>Marchantiidae</taxon>
        <taxon>Marchantiales</taxon>
        <taxon>Ricciaceae</taxon>
        <taxon>Riccia</taxon>
    </lineage>
</organism>
<gene>
    <name evidence="2" type="ORF">R1sor_015935</name>
</gene>
<sequence length="253" mass="27259">MLGNWEIRLVRNACMYVIGSELSSGIAGSLSILEMADEAGPSQGTLSQSTPRVRRGREDDLVGPDEVVTMANVHRVVSHEMLFEVFPDEVMVGNNTRLFRELARMSHIRIMADCQSVPMVEAVAEGHPVYYREDHARRGTPTIEGRTGVRPRVSMGGDGPADDGGGSGSGSGSHVAIVPSGEGPSSAPSPLTSSAPSPSWLALADREALFRWIESSPFVFVDRQHHESARARLVEAEGAESSLRRQLAEARDA</sequence>